<evidence type="ECO:0000256" key="2">
    <source>
        <dbReference type="ARBA" id="ARBA00022692"/>
    </source>
</evidence>
<feature type="transmembrane region" description="Helical" evidence="6">
    <location>
        <begin position="326"/>
        <end position="352"/>
    </location>
</feature>
<evidence type="ECO:0000256" key="6">
    <source>
        <dbReference type="SAM" id="Phobius"/>
    </source>
</evidence>
<name>A0A8A3PB92_9HELO</name>
<dbReference type="PROSITE" id="PS50850">
    <property type="entry name" value="MFS"/>
    <property type="match status" value="1"/>
</dbReference>
<dbReference type="GO" id="GO:0022857">
    <property type="term" value="F:transmembrane transporter activity"/>
    <property type="evidence" value="ECO:0007669"/>
    <property type="project" value="InterPro"/>
</dbReference>
<comment type="subcellular location">
    <subcellularLocation>
        <location evidence="1">Membrane</location>
        <topology evidence="1">Multi-pass membrane protein</topology>
    </subcellularLocation>
</comment>
<feature type="transmembrane region" description="Helical" evidence="6">
    <location>
        <begin position="364"/>
        <end position="384"/>
    </location>
</feature>
<feature type="transmembrane region" description="Helical" evidence="6">
    <location>
        <begin position="92"/>
        <end position="108"/>
    </location>
</feature>
<dbReference type="PANTHER" id="PTHR23502:SF13">
    <property type="entry name" value="MULTIDRUG TRANSPORTER, PUTATIVE (AFU_ORTHOLOGUE AFUA_2G12550)-RELATED"/>
    <property type="match status" value="1"/>
</dbReference>
<evidence type="ECO:0000256" key="1">
    <source>
        <dbReference type="ARBA" id="ARBA00004141"/>
    </source>
</evidence>
<feature type="transmembrane region" description="Helical" evidence="6">
    <location>
        <begin position="247"/>
        <end position="267"/>
    </location>
</feature>
<evidence type="ECO:0000256" key="5">
    <source>
        <dbReference type="SAM" id="MobiDB-lite"/>
    </source>
</evidence>
<evidence type="ECO:0000256" key="4">
    <source>
        <dbReference type="ARBA" id="ARBA00023136"/>
    </source>
</evidence>
<feature type="transmembrane region" description="Helical" evidence="6">
    <location>
        <begin position="505"/>
        <end position="526"/>
    </location>
</feature>
<feature type="transmembrane region" description="Helical" evidence="6">
    <location>
        <begin position="475"/>
        <end position="493"/>
    </location>
</feature>
<feature type="region of interest" description="Disordered" evidence="5">
    <location>
        <begin position="1"/>
        <end position="65"/>
    </location>
</feature>
<dbReference type="InterPro" id="IPR011701">
    <property type="entry name" value="MFS"/>
</dbReference>
<dbReference type="FunFam" id="1.20.1250.20:FF:000088">
    <property type="entry name" value="MFS multidrug transporter, putative"/>
    <property type="match status" value="1"/>
</dbReference>
<dbReference type="PANTHER" id="PTHR23502">
    <property type="entry name" value="MAJOR FACILITATOR SUPERFAMILY"/>
    <property type="match status" value="1"/>
</dbReference>
<protein>
    <recommendedName>
        <fullName evidence="7">Major facilitator superfamily (MFS) profile domain-containing protein</fullName>
    </recommendedName>
</protein>
<keyword evidence="9" id="KW-1185">Reference proteome</keyword>
<feature type="compositionally biased region" description="Low complexity" evidence="5">
    <location>
        <begin position="611"/>
        <end position="627"/>
    </location>
</feature>
<feature type="transmembrane region" description="Helical" evidence="6">
    <location>
        <begin position="432"/>
        <end position="454"/>
    </location>
</feature>
<keyword evidence="2 6" id="KW-0812">Transmembrane</keyword>
<dbReference type="InterPro" id="IPR036259">
    <property type="entry name" value="MFS_trans_sf"/>
</dbReference>
<evidence type="ECO:0000259" key="7">
    <source>
        <dbReference type="PROSITE" id="PS50850"/>
    </source>
</evidence>
<accession>A0A8A3PB92</accession>
<dbReference type="OrthoDB" id="5376138at2759"/>
<dbReference type="InterPro" id="IPR020846">
    <property type="entry name" value="MFS_dom"/>
</dbReference>
<feature type="region of interest" description="Disordered" evidence="5">
    <location>
        <begin position="545"/>
        <end position="637"/>
    </location>
</feature>
<feature type="transmembrane region" description="Helical" evidence="6">
    <location>
        <begin position="405"/>
        <end position="426"/>
    </location>
</feature>
<dbReference type="SUPFAM" id="SSF103473">
    <property type="entry name" value="MFS general substrate transporter"/>
    <property type="match status" value="1"/>
</dbReference>
<keyword evidence="4 6" id="KW-0472">Membrane</keyword>
<feature type="transmembrane region" description="Helical" evidence="6">
    <location>
        <begin position="128"/>
        <end position="148"/>
    </location>
</feature>
<dbReference type="GO" id="GO:0005886">
    <property type="term" value="C:plasma membrane"/>
    <property type="evidence" value="ECO:0007669"/>
    <property type="project" value="TreeGrafter"/>
</dbReference>
<dbReference type="Gene3D" id="1.20.1250.20">
    <property type="entry name" value="MFS general substrate transporter like domains"/>
    <property type="match status" value="1"/>
</dbReference>
<dbReference type="Proteomes" id="UP000672032">
    <property type="component" value="Chromosome 3"/>
</dbReference>
<dbReference type="AlphaFoldDB" id="A0A8A3PB92"/>
<gene>
    <name evidence="8" type="ORF">DSL72_001932</name>
</gene>
<feature type="compositionally biased region" description="Polar residues" evidence="5">
    <location>
        <begin position="587"/>
        <end position="603"/>
    </location>
</feature>
<evidence type="ECO:0000313" key="8">
    <source>
        <dbReference type="EMBL" id="QSZ32358.1"/>
    </source>
</evidence>
<proteinExistence type="predicted"/>
<feature type="transmembrane region" description="Helical" evidence="6">
    <location>
        <begin position="189"/>
        <end position="209"/>
    </location>
</feature>
<evidence type="ECO:0000313" key="9">
    <source>
        <dbReference type="Proteomes" id="UP000672032"/>
    </source>
</evidence>
<sequence length="659" mass="73028">MAEAVGLNEKKPTINESDTLSQNVQGNERLGQEHHDTNAASNHPPRTNRVARFPSGENNNPVTDVKESDKIEITEEDCWEELGYSFPTHKKWLILSIIFLVQVSMNFNTSLYSNAIEGITHEFGVSAQAARCGAMIFLVLYAFGCELWAPWSEELGRKPVLQASLFLVNIWQIPVAIAPNFATIMVGRALGGLSSAGGSVTLGMIADMWDADDQQYAVAFVVFSSVGGSTLGPIIGGFVEANLAWRWSIWIQLIFGVAVQLLHLVLVPETRTTIMMDKIAKKMRKSGQNPNIYGPNELTPFKERFSMKETLITFTRPFKMFLTEPIVLTLSLLSGFSDALIFMFIQSFALVYNQWGFGTIELGLSFVPILIGYFIAWIAFIPAIKRNIKQRANKPDDEHAQFESRLWFLLFTAPCLPIGLIGFAWTSTGPPIHWIGSCVFAAIVGIANYSIYMATIDYMICAYGPYSASATGGNGWSRDFLAGVLTIPATPFFQNLSPNPSRSLAYASTILACISFILVIAVYVIYWKGPVLRRRSPFAQQLSDAKAAHEEITHEKEHPTDQEAGAGVEAGTKISRMPTGARAKSFIRTQQDIRLRQTTGSRPHSTHEKSNPNSRRNSRANSRANSPARRELVDSRNAAAIQDALNLQRERELSDKDSV</sequence>
<dbReference type="Pfam" id="PF07690">
    <property type="entry name" value="MFS_1"/>
    <property type="match status" value="1"/>
</dbReference>
<feature type="domain" description="Major facilitator superfamily (MFS) profile" evidence="7">
    <location>
        <begin position="94"/>
        <end position="533"/>
    </location>
</feature>
<organism evidence="8 9">
    <name type="scientific">Monilinia vaccinii-corymbosi</name>
    <dbReference type="NCBI Taxonomy" id="61207"/>
    <lineage>
        <taxon>Eukaryota</taxon>
        <taxon>Fungi</taxon>
        <taxon>Dikarya</taxon>
        <taxon>Ascomycota</taxon>
        <taxon>Pezizomycotina</taxon>
        <taxon>Leotiomycetes</taxon>
        <taxon>Helotiales</taxon>
        <taxon>Sclerotiniaceae</taxon>
        <taxon>Monilinia</taxon>
    </lineage>
</organism>
<keyword evidence="3 6" id="KW-1133">Transmembrane helix</keyword>
<evidence type="ECO:0000256" key="3">
    <source>
        <dbReference type="ARBA" id="ARBA00022989"/>
    </source>
</evidence>
<feature type="compositionally biased region" description="Polar residues" evidence="5">
    <location>
        <begin position="14"/>
        <end position="26"/>
    </location>
</feature>
<dbReference type="EMBL" id="CP063407">
    <property type="protein sequence ID" value="QSZ32358.1"/>
    <property type="molecule type" value="Genomic_DNA"/>
</dbReference>
<feature type="transmembrane region" description="Helical" evidence="6">
    <location>
        <begin position="216"/>
        <end position="235"/>
    </location>
</feature>
<reference evidence="8" key="1">
    <citation type="submission" date="2020-10" db="EMBL/GenBank/DDBJ databases">
        <title>Genome Sequence of Monilinia vaccinii-corymbosi Sheds Light on Mummy Berry Disease Infection of Blueberry and Mating Type.</title>
        <authorList>
            <person name="Yow A.G."/>
            <person name="Zhang Y."/>
            <person name="Bansal K."/>
            <person name="Eacker S.M."/>
            <person name="Sullivan S."/>
            <person name="Liachko I."/>
            <person name="Cubeta M.A."/>
            <person name="Rollins J.A."/>
            <person name="Ashrafi H."/>
        </authorList>
    </citation>
    <scope>NUCLEOTIDE SEQUENCE</scope>
    <source>
        <strain evidence="8">RL-1</strain>
    </source>
</reference>
<feature type="compositionally biased region" description="Basic and acidic residues" evidence="5">
    <location>
        <begin position="546"/>
        <end position="561"/>
    </location>
</feature>